<dbReference type="InterPro" id="IPR040350">
    <property type="entry name" value="TMEM272"/>
</dbReference>
<proteinExistence type="predicted"/>
<reference evidence="2" key="1">
    <citation type="submission" date="2021-02" db="EMBL/GenBank/DDBJ databases">
        <authorList>
            <person name="Nowell W R."/>
        </authorList>
    </citation>
    <scope>NUCLEOTIDE SEQUENCE</scope>
</reference>
<dbReference type="InterPro" id="IPR043472">
    <property type="entry name" value="Macro_dom-like"/>
</dbReference>
<dbReference type="Proteomes" id="UP000663881">
    <property type="component" value="Unassembled WGS sequence"/>
</dbReference>
<gene>
    <name evidence="2" type="ORF">OKA104_LOCUS28901</name>
</gene>
<dbReference type="Gene3D" id="3.40.220.10">
    <property type="entry name" value="Leucine Aminopeptidase, subunit E, domain 1"/>
    <property type="match status" value="1"/>
</dbReference>
<keyword evidence="1" id="KW-0812">Transmembrane</keyword>
<feature type="transmembrane region" description="Helical" evidence="1">
    <location>
        <begin position="66"/>
        <end position="90"/>
    </location>
</feature>
<keyword evidence="1" id="KW-0472">Membrane</keyword>
<sequence>MSSAKRDTGKSIQAMAAHVRSIQKSIKKAIVCSIFLIIFSGLPWASLVYGILYINQCPKQSMIPIWLIGNGVSGIILLYIWILYLICQLCRDHETDLNEKKNVCFICTLFITVILLIFFIAWLIAGGVWMFSLKYPVDVNDPTSNNYCDYSTLENSFVFIIMELIMVGLCDGKNTYLLLGPIGTGAFGNKVDDIADVFHEVLNKKIMNSEGPVRFAFENIWFVSTEKWKNDKFNERMPEDKLDNTKDN</sequence>
<feature type="transmembrane region" description="Helical" evidence="1">
    <location>
        <begin position="102"/>
        <end position="132"/>
    </location>
</feature>
<keyword evidence="1" id="KW-1133">Transmembrane helix</keyword>
<accession>A0A819MRJ4</accession>
<evidence type="ECO:0000313" key="2">
    <source>
        <dbReference type="EMBL" id="CAF3985325.1"/>
    </source>
</evidence>
<evidence type="ECO:0000313" key="3">
    <source>
        <dbReference type="Proteomes" id="UP000663881"/>
    </source>
</evidence>
<protein>
    <submittedName>
        <fullName evidence="2">Uncharacterized protein</fullName>
    </submittedName>
</protein>
<organism evidence="2 3">
    <name type="scientific">Adineta steineri</name>
    <dbReference type="NCBI Taxonomy" id="433720"/>
    <lineage>
        <taxon>Eukaryota</taxon>
        <taxon>Metazoa</taxon>
        <taxon>Spiralia</taxon>
        <taxon>Gnathifera</taxon>
        <taxon>Rotifera</taxon>
        <taxon>Eurotatoria</taxon>
        <taxon>Bdelloidea</taxon>
        <taxon>Adinetida</taxon>
        <taxon>Adinetidae</taxon>
        <taxon>Adineta</taxon>
    </lineage>
</organism>
<feature type="transmembrane region" description="Helical" evidence="1">
    <location>
        <begin position="30"/>
        <end position="54"/>
    </location>
</feature>
<comment type="caution">
    <text evidence="2">The sequence shown here is derived from an EMBL/GenBank/DDBJ whole genome shotgun (WGS) entry which is preliminary data.</text>
</comment>
<name>A0A819MRJ4_9BILA</name>
<dbReference type="PANTHER" id="PTHR33444:SF7">
    <property type="entry name" value="TRANSMEMBRANE PROTEIN 272"/>
    <property type="match status" value="1"/>
</dbReference>
<dbReference type="AlphaFoldDB" id="A0A819MRJ4"/>
<evidence type="ECO:0000256" key="1">
    <source>
        <dbReference type="SAM" id="Phobius"/>
    </source>
</evidence>
<dbReference type="EMBL" id="CAJOAY010002862">
    <property type="protein sequence ID" value="CAF3985325.1"/>
    <property type="molecule type" value="Genomic_DNA"/>
</dbReference>
<dbReference type="PANTHER" id="PTHR33444">
    <property type="entry name" value="SI:DKEY-19B23.12-RELATED"/>
    <property type="match status" value="1"/>
</dbReference>